<comment type="caution">
    <text evidence="1">The sequence shown here is derived from an EMBL/GenBank/DDBJ whole genome shotgun (WGS) entry which is preliminary data.</text>
</comment>
<evidence type="ECO:0000313" key="2">
    <source>
        <dbReference type="Proteomes" id="UP000006729"/>
    </source>
</evidence>
<sequence>MDLEHHQGRRLHQSDRIVASTSYITSLPLKLCFPSRFSEMKNSRFSLFTLPHSLTTLNLSRTPICFLPPSIMDIGTLNYLSLEECKMLQTLLELPSSLVGLDVSYCYSLQRIANLIPFTIARDCDQLVHIQDWIKLELIQKVDSHLLRIMEMVSVQMQTWRFQIELRATDSMLSLNMMKMRCWSFMKRKG</sequence>
<evidence type="ECO:0000313" key="1">
    <source>
        <dbReference type="EMBL" id="KAI9385083.1"/>
    </source>
</evidence>
<reference evidence="1 2" key="1">
    <citation type="journal article" date="2006" name="Science">
        <title>The genome of black cottonwood, Populus trichocarpa (Torr. &amp; Gray).</title>
        <authorList>
            <person name="Tuskan G.A."/>
            <person name="Difazio S."/>
            <person name="Jansson S."/>
            <person name="Bohlmann J."/>
            <person name="Grigoriev I."/>
            <person name="Hellsten U."/>
            <person name="Putnam N."/>
            <person name="Ralph S."/>
            <person name="Rombauts S."/>
            <person name="Salamov A."/>
            <person name="Schein J."/>
            <person name="Sterck L."/>
            <person name="Aerts A."/>
            <person name="Bhalerao R.R."/>
            <person name="Bhalerao R.P."/>
            <person name="Blaudez D."/>
            <person name="Boerjan W."/>
            <person name="Brun A."/>
            <person name="Brunner A."/>
            <person name="Busov V."/>
            <person name="Campbell M."/>
            <person name="Carlson J."/>
            <person name="Chalot M."/>
            <person name="Chapman J."/>
            <person name="Chen G.L."/>
            <person name="Cooper D."/>
            <person name="Coutinho P.M."/>
            <person name="Couturier J."/>
            <person name="Covert S."/>
            <person name="Cronk Q."/>
            <person name="Cunningham R."/>
            <person name="Davis J."/>
            <person name="Degroeve S."/>
            <person name="Dejardin A."/>
            <person name="Depamphilis C."/>
            <person name="Detter J."/>
            <person name="Dirks B."/>
            <person name="Dubchak I."/>
            <person name="Duplessis S."/>
            <person name="Ehlting J."/>
            <person name="Ellis B."/>
            <person name="Gendler K."/>
            <person name="Goodstein D."/>
            <person name="Gribskov M."/>
            <person name="Grimwood J."/>
            <person name="Groover A."/>
            <person name="Gunter L."/>
            <person name="Hamberger B."/>
            <person name="Heinze B."/>
            <person name="Helariutta Y."/>
            <person name="Henrissat B."/>
            <person name="Holligan D."/>
            <person name="Holt R."/>
            <person name="Huang W."/>
            <person name="Islam-Faridi N."/>
            <person name="Jones S."/>
            <person name="Jones-Rhoades M."/>
            <person name="Jorgensen R."/>
            <person name="Joshi C."/>
            <person name="Kangasjarvi J."/>
            <person name="Karlsson J."/>
            <person name="Kelleher C."/>
            <person name="Kirkpatrick R."/>
            <person name="Kirst M."/>
            <person name="Kohler A."/>
            <person name="Kalluri U."/>
            <person name="Larimer F."/>
            <person name="Leebens-Mack J."/>
            <person name="Leple J.C."/>
            <person name="Locascio P."/>
            <person name="Lou Y."/>
            <person name="Lucas S."/>
            <person name="Martin F."/>
            <person name="Montanini B."/>
            <person name="Napoli C."/>
            <person name="Nelson D.R."/>
            <person name="Nelson C."/>
            <person name="Nieminen K."/>
            <person name="Nilsson O."/>
            <person name="Pereda V."/>
            <person name="Peter G."/>
            <person name="Philippe R."/>
            <person name="Pilate G."/>
            <person name="Poliakov A."/>
            <person name="Razumovskaya J."/>
            <person name="Richardson P."/>
            <person name="Rinaldi C."/>
            <person name="Ritland K."/>
            <person name="Rouze P."/>
            <person name="Ryaboy D."/>
            <person name="Schmutz J."/>
            <person name="Schrader J."/>
            <person name="Segerman B."/>
            <person name="Shin H."/>
            <person name="Siddiqui A."/>
            <person name="Sterky F."/>
            <person name="Terry A."/>
            <person name="Tsai C.J."/>
            <person name="Uberbacher E."/>
            <person name="Unneberg P."/>
            <person name="Vahala J."/>
            <person name="Wall K."/>
            <person name="Wessler S."/>
            <person name="Yang G."/>
            <person name="Yin T."/>
            <person name="Douglas C."/>
            <person name="Marra M."/>
            <person name="Sandberg G."/>
            <person name="Van de Peer Y."/>
            <person name="Rokhsar D."/>
        </authorList>
    </citation>
    <scope>NUCLEOTIDE SEQUENCE [LARGE SCALE GENOMIC DNA]</scope>
    <source>
        <strain evidence="2">cv. Nisqually</strain>
    </source>
</reference>
<dbReference type="Proteomes" id="UP000006729">
    <property type="component" value="Chromosome 11"/>
</dbReference>
<dbReference type="EMBL" id="CM009300">
    <property type="protein sequence ID" value="KAI9385083.1"/>
    <property type="molecule type" value="Genomic_DNA"/>
</dbReference>
<keyword evidence="2" id="KW-1185">Reference proteome</keyword>
<protein>
    <submittedName>
        <fullName evidence="1">Uncharacterized protein</fullName>
    </submittedName>
</protein>
<proteinExistence type="predicted"/>
<gene>
    <name evidence="1" type="ORF">POPTR_011G012851v4</name>
</gene>
<name>A0ACC0S7N8_POPTR</name>
<organism evidence="1 2">
    <name type="scientific">Populus trichocarpa</name>
    <name type="common">Western balsam poplar</name>
    <name type="synonym">Populus balsamifera subsp. trichocarpa</name>
    <dbReference type="NCBI Taxonomy" id="3694"/>
    <lineage>
        <taxon>Eukaryota</taxon>
        <taxon>Viridiplantae</taxon>
        <taxon>Streptophyta</taxon>
        <taxon>Embryophyta</taxon>
        <taxon>Tracheophyta</taxon>
        <taxon>Spermatophyta</taxon>
        <taxon>Magnoliopsida</taxon>
        <taxon>eudicotyledons</taxon>
        <taxon>Gunneridae</taxon>
        <taxon>Pentapetalae</taxon>
        <taxon>rosids</taxon>
        <taxon>fabids</taxon>
        <taxon>Malpighiales</taxon>
        <taxon>Salicaceae</taxon>
        <taxon>Saliceae</taxon>
        <taxon>Populus</taxon>
    </lineage>
</organism>
<accession>A0ACC0S7N8</accession>